<feature type="compositionally biased region" description="Basic and acidic residues" evidence="2">
    <location>
        <begin position="115"/>
        <end position="127"/>
    </location>
</feature>
<accession>A0A4C1SIS4</accession>
<proteinExistence type="predicted"/>
<dbReference type="OrthoDB" id="6365358at2759"/>
<dbReference type="InterPro" id="IPR009057">
    <property type="entry name" value="Homeodomain-like_sf"/>
</dbReference>
<evidence type="ECO:0008006" key="5">
    <source>
        <dbReference type="Google" id="ProtNLM"/>
    </source>
</evidence>
<sequence length="656" mass="70731">MVLVVSFSLSSGVGQGATAEHAYVFIDVRSKQFDDNFICMYVCLLRPSHVHLRSHACSTAADRCIDKGERVRGYDQSVDCTMRPWPESRNRQPQPGRESNLGRRQFEEPEEETDDQRHGQHGRRDIKPEGVQWCASGGCANAGCEEPGTSSDSDEWADAPADIGSFLHTKLKVDGDNSGDEDSIDVPSMPGVPLGAPVPVAMPPCPAEPKLELTVKPLSIPLQPKHVHKRPDLPYDFLGLSLGPRRFEGPPAKSKAAASSKTTTTTSSSTDPRFTDVIKLNEYLLHGRRPQFWEEDYVKRVMEAVRLKELEMKQAAEILGVSYGTLYGRYRDVYGCINRPYSIGFGHRSARDFWAAKGPSDIIERLQRGDVTIEVAAQALGVSPANLAAYISDLPHMPAAATIHHEEKEFEPIPIEIDPSLKMKGAGGSGAGGGGGGNNPCSIRSMRKNVAAAEKAVKRILIGNLDEDEPIPATVIRITSALLASARNETFDGSEVMGGEISCVLGLIVPVTGGIDIYTIMLRARAHIFVYYGAGYHPGEAGKSVLHNNIVVSPVLLSAGGKWPAIRVANIDSLRGTGSGSGAGPDSAGTATSPTVEVSPVFNFCLVIRFPVPLYPDEEPTGPDDSRGQAAGQEGAGERHVMAEGLMLNRQGRRHE</sequence>
<protein>
    <recommendedName>
        <fullName evidence="5">HTH psq-type domain-containing protein</fullName>
    </recommendedName>
</protein>
<evidence type="ECO:0000256" key="1">
    <source>
        <dbReference type="ARBA" id="ARBA00004123"/>
    </source>
</evidence>
<feature type="region of interest" description="Disordered" evidence="2">
    <location>
        <begin position="79"/>
        <end position="127"/>
    </location>
</feature>
<feature type="region of interest" description="Disordered" evidence="2">
    <location>
        <begin position="248"/>
        <end position="271"/>
    </location>
</feature>
<dbReference type="SUPFAM" id="SSF46689">
    <property type="entry name" value="Homeodomain-like"/>
    <property type="match status" value="1"/>
</dbReference>
<evidence type="ECO:0000256" key="2">
    <source>
        <dbReference type="SAM" id="MobiDB-lite"/>
    </source>
</evidence>
<keyword evidence="4" id="KW-1185">Reference proteome</keyword>
<organism evidence="3 4">
    <name type="scientific">Eumeta variegata</name>
    <name type="common">Bagworm moth</name>
    <name type="synonym">Eumeta japonica</name>
    <dbReference type="NCBI Taxonomy" id="151549"/>
    <lineage>
        <taxon>Eukaryota</taxon>
        <taxon>Metazoa</taxon>
        <taxon>Ecdysozoa</taxon>
        <taxon>Arthropoda</taxon>
        <taxon>Hexapoda</taxon>
        <taxon>Insecta</taxon>
        <taxon>Pterygota</taxon>
        <taxon>Neoptera</taxon>
        <taxon>Endopterygota</taxon>
        <taxon>Lepidoptera</taxon>
        <taxon>Glossata</taxon>
        <taxon>Ditrysia</taxon>
        <taxon>Tineoidea</taxon>
        <taxon>Psychidae</taxon>
        <taxon>Oiketicinae</taxon>
        <taxon>Eumeta</taxon>
    </lineage>
</organism>
<dbReference type="AlphaFoldDB" id="A0A4C1SIS4"/>
<dbReference type="Proteomes" id="UP000299102">
    <property type="component" value="Unassembled WGS sequence"/>
</dbReference>
<dbReference type="EMBL" id="BGZK01003508">
    <property type="protein sequence ID" value="GBP02019.1"/>
    <property type="molecule type" value="Genomic_DNA"/>
</dbReference>
<evidence type="ECO:0000313" key="3">
    <source>
        <dbReference type="EMBL" id="GBP02019.1"/>
    </source>
</evidence>
<name>A0A4C1SIS4_EUMVA</name>
<dbReference type="GO" id="GO:0005634">
    <property type="term" value="C:nucleus"/>
    <property type="evidence" value="ECO:0007669"/>
    <property type="project" value="UniProtKB-SubCell"/>
</dbReference>
<gene>
    <name evidence="3" type="ORF">EVAR_73841_1</name>
</gene>
<dbReference type="STRING" id="151549.A0A4C1SIS4"/>
<feature type="compositionally biased region" description="Low complexity" evidence="2">
    <location>
        <begin position="252"/>
        <end position="270"/>
    </location>
</feature>
<comment type="subcellular location">
    <subcellularLocation>
        <location evidence="1">Nucleus</location>
    </subcellularLocation>
</comment>
<reference evidence="3 4" key="1">
    <citation type="journal article" date="2019" name="Commun. Biol.">
        <title>The bagworm genome reveals a unique fibroin gene that provides high tensile strength.</title>
        <authorList>
            <person name="Kono N."/>
            <person name="Nakamura H."/>
            <person name="Ohtoshi R."/>
            <person name="Tomita M."/>
            <person name="Numata K."/>
            <person name="Arakawa K."/>
        </authorList>
    </citation>
    <scope>NUCLEOTIDE SEQUENCE [LARGE SCALE GENOMIC DNA]</scope>
</reference>
<evidence type="ECO:0000313" key="4">
    <source>
        <dbReference type="Proteomes" id="UP000299102"/>
    </source>
</evidence>
<comment type="caution">
    <text evidence="3">The sequence shown here is derived from an EMBL/GenBank/DDBJ whole genome shotgun (WGS) entry which is preliminary data.</text>
</comment>
<feature type="region of interest" description="Disordered" evidence="2">
    <location>
        <begin position="616"/>
        <end position="656"/>
    </location>
</feature>